<keyword evidence="2" id="KW-0812">Transmembrane</keyword>
<accession>A0A8J7WIA5</accession>
<feature type="region of interest" description="Disordered" evidence="1">
    <location>
        <begin position="97"/>
        <end position="118"/>
    </location>
</feature>
<dbReference type="Gene3D" id="3.40.50.300">
    <property type="entry name" value="P-loop containing nucleotide triphosphate hydrolases"/>
    <property type="match status" value="1"/>
</dbReference>
<organism evidence="3 4">
    <name type="scientific">Actinocrinis puniceicyclus</name>
    <dbReference type="NCBI Taxonomy" id="977794"/>
    <lineage>
        <taxon>Bacteria</taxon>
        <taxon>Bacillati</taxon>
        <taxon>Actinomycetota</taxon>
        <taxon>Actinomycetes</taxon>
        <taxon>Catenulisporales</taxon>
        <taxon>Actinospicaceae</taxon>
        <taxon>Actinocrinis</taxon>
    </lineage>
</organism>
<dbReference type="GO" id="GO:0005524">
    <property type="term" value="F:ATP binding"/>
    <property type="evidence" value="ECO:0007669"/>
    <property type="project" value="TreeGrafter"/>
</dbReference>
<protein>
    <submittedName>
        <fullName evidence="3">Uncharacterized protein</fullName>
    </submittedName>
</protein>
<evidence type="ECO:0000313" key="4">
    <source>
        <dbReference type="Proteomes" id="UP000677913"/>
    </source>
</evidence>
<dbReference type="GO" id="GO:0016887">
    <property type="term" value="F:ATP hydrolysis activity"/>
    <property type="evidence" value="ECO:0007669"/>
    <property type="project" value="TreeGrafter"/>
</dbReference>
<dbReference type="GO" id="GO:0051782">
    <property type="term" value="P:negative regulation of cell division"/>
    <property type="evidence" value="ECO:0007669"/>
    <property type="project" value="TreeGrafter"/>
</dbReference>
<dbReference type="GO" id="GO:0009898">
    <property type="term" value="C:cytoplasmic side of plasma membrane"/>
    <property type="evidence" value="ECO:0007669"/>
    <property type="project" value="TreeGrafter"/>
</dbReference>
<comment type="caution">
    <text evidence="3">The sequence shown here is derived from an EMBL/GenBank/DDBJ whole genome shotgun (WGS) entry which is preliminary data.</text>
</comment>
<feature type="region of interest" description="Disordered" evidence="1">
    <location>
        <begin position="1"/>
        <end position="27"/>
    </location>
</feature>
<proteinExistence type="predicted"/>
<feature type="transmembrane region" description="Helical" evidence="2">
    <location>
        <begin position="37"/>
        <end position="61"/>
    </location>
</feature>
<evidence type="ECO:0000256" key="2">
    <source>
        <dbReference type="SAM" id="Phobius"/>
    </source>
</evidence>
<dbReference type="Proteomes" id="UP000677913">
    <property type="component" value="Unassembled WGS sequence"/>
</dbReference>
<dbReference type="SUPFAM" id="SSF52540">
    <property type="entry name" value="P-loop containing nucleoside triphosphate hydrolases"/>
    <property type="match status" value="1"/>
</dbReference>
<reference evidence="3" key="1">
    <citation type="submission" date="2021-04" db="EMBL/GenBank/DDBJ databases">
        <title>Genome based classification of Actinospica acidithermotolerans sp. nov., an actinobacterium isolated from an Indonesian hot spring.</title>
        <authorList>
            <person name="Kusuma A.B."/>
            <person name="Putra K.E."/>
            <person name="Nafisah S."/>
            <person name="Loh J."/>
            <person name="Nouioui I."/>
            <person name="Goodfellow M."/>
        </authorList>
    </citation>
    <scope>NUCLEOTIDE SEQUENCE</scope>
    <source>
        <strain evidence="3">DSM 45618</strain>
    </source>
</reference>
<keyword evidence="4" id="KW-1185">Reference proteome</keyword>
<dbReference type="PANTHER" id="PTHR43384:SF11">
    <property type="entry name" value="SEPTUM SITE DETERMINING PROTEIN"/>
    <property type="match status" value="1"/>
</dbReference>
<dbReference type="RefSeq" id="WP_211465811.1">
    <property type="nucleotide sequence ID" value="NZ_JAGSXH010000015.1"/>
</dbReference>
<feature type="compositionally biased region" description="Polar residues" evidence="1">
    <location>
        <begin position="1"/>
        <end position="11"/>
    </location>
</feature>
<name>A0A8J7WIA5_9ACTN</name>
<keyword evidence="2" id="KW-1133">Transmembrane helix</keyword>
<evidence type="ECO:0000313" key="3">
    <source>
        <dbReference type="EMBL" id="MBS2962773.1"/>
    </source>
</evidence>
<dbReference type="InterPro" id="IPR050625">
    <property type="entry name" value="ParA/MinD_ATPase"/>
</dbReference>
<gene>
    <name evidence="3" type="ORF">KGA66_06945</name>
</gene>
<dbReference type="PANTHER" id="PTHR43384">
    <property type="entry name" value="SEPTUM SITE-DETERMINING PROTEIN MIND HOMOLOG, CHLOROPLASTIC-RELATED"/>
    <property type="match status" value="1"/>
</dbReference>
<dbReference type="GO" id="GO:0005829">
    <property type="term" value="C:cytosol"/>
    <property type="evidence" value="ECO:0007669"/>
    <property type="project" value="TreeGrafter"/>
</dbReference>
<dbReference type="AlphaFoldDB" id="A0A8J7WIA5"/>
<sequence>MSTTTASNASHRNGEASTAARLDRVKSRQRANSSVPLIAVIGGCGGAGASTLAASVAVAALRMRRQVILFDADSLGGGLAPLVALGTLLCGREERAEQPWPHGIDPPDGEPLPQRDGTEPDLALVTWGGEDGDRIPVAAMRNALRTLRGSADIVVVDLPRCIDDSTQLVLAEATHTLVIAPVSERAAVATGRLLPRLALLGPPPLLVARLPGRDELTARQFAQALGVPLAGVIKPRRGSLPRGGQAGQLGGRYAPSLDRFSRRLIERCGIASAAEERATGTQVIV</sequence>
<evidence type="ECO:0000256" key="1">
    <source>
        <dbReference type="SAM" id="MobiDB-lite"/>
    </source>
</evidence>
<dbReference type="EMBL" id="JAGSXH010000015">
    <property type="protein sequence ID" value="MBS2962773.1"/>
    <property type="molecule type" value="Genomic_DNA"/>
</dbReference>
<keyword evidence="2" id="KW-0472">Membrane</keyword>
<dbReference type="InterPro" id="IPR027417">
    <property type="entry name" value="P-loop_NTPase"/>
</dbReference>